<proteinExistence type="predicted"/>
<dbReference type="AlphaFoldDB" id="A0AAV0AM54"/>
<organism evidence="1 2">
    <name type="scientific">Phakopsora pachyrhizi</name>
    <name type="common">Asian soybean rust disease fungus</name>
    <dbReference type="NCBI Taxonomy" id="170000"/>
    <lineage>
        <taxon>Eukaryota</taxon>
        <taxon>Fungi</taxon>
        <taxon>Dikarya</taxon>
        <taxon>Basidiomycota</taxon>
        <taxon>Pucciniomycotina</taxon>
        <taxon>Pucciniomycetes</taxon>
        <taxon>Pucciniales</taxon>
        <taxon>Phakopsoraceae</taxon>
        <taxon>Phakopsora</taxon>
    </lineage>
</organism>
<sequence>MATESVSSNCPVLVILVPLSSPISISLATDSNSGYSVAVGLLQTYDTQGSLALIPCIYYSPDVRGALISSSSIICQGGWLSFVDHHIEINLPDGKKLLASFKNDH</sequence>
<dbReference type="Proteomes" id="UP001153365">
    <property type="component" value="Unassembled WGS sequence"/>
</dbReference>
<dbReference type="EMBL" id="CALTRL010000838">
    <property type="protein sequence ID" value="CAH7669877.1"/>
    <property type="molecule type" value="Genomic_DNA"/>
</dbReference>
<evidence type="ECO:0000313" key="2">
    <source>
        <dbReference type="Proteomes" id="UP001153365"/>
    </source>
</evidence>
<evidence type="ECO:0000313" key="1">
    <source>
        <dbReference type="EMBL" id="CAH7669877.1"/>
    </source>
</evidence>
<name>A0AAV0AM54_PHAPC</name>
<keyword evidence="2" id="KW-1185">Reference proteome</keyword>
<accession>A0AAV0AM54</accession>
<protein>
    <submittedName>
        <fullName evidence="1">Uncharacterized protein</fullName>
    </submittedName>
</protein>
<comment type="caution">
    <text evidence="1">The sequence shown here is derived from an EMBL/GenBank/DDBJ whole genome shotgun (WGS) entry which is preliminary data.</text>
</comment>
<reference evidence="1" key="1">
    <citation type="submission" date="2022-06" db="EMBL/GenBank/DDBJ databases">
        <authorList>
            <consortium name="SYNGENTA / RWTH Aachen University"/>
        </authorList>
    </citation>
    <scope>NUCLEOTIDE SEQUENCE</scope>
</reference>
<gene>
    <name evidence="1" type="ORF">PPACK8108_LOCUS4532</name>
</gene>